<organism evidence="1 2">
    <name type="scientific">Phialemonium thermophilum</name>
    <dbReference type="NCBI Taxonomy" id="223376"/>
    <lineage>
        <taxon>Eukaryota</taxon>
        <taxon>Fungi</taxon>
        <taxon>Dikarya</taxon>
        <taxon>Ascomycota</taxon>
        <taxon>Pezizomycotina</taxon>
        <taxon>Sordariomycetes</taxon>
        <taxon>Sordariomycetidae</taxon>
        <taxon>Cephalothecales</taxon>
        <taxon>Cephalothecaceae</taxon>
        <taxon>Phialemonium</taxon>
    </lineage>
</organism>
<gene>
    <name evidence="1" type="ORF">VTK73DRAFT_6620</name>
</gene>
<name>A0ABR3XV87_9PEZI</name>
<evidence type="ECO:0000313" key="1">
    <source>
        <dbReference type="EMBL" id="KAL1879924.1"/>
    </source>
</evidence>
<dbReference type="Proteomes" id="UP001586593">
    <property type="component" value="Unassembled WGS sequence"/>
</dbReference>
<protein>
    <submittedName>
        <fullName evidence="1">Uncharacterized protein</fullName>
    </submittedName>
</protein>
<dbReference type="EMBL" id="JAZHXJ010000038">
    <property type="protein sequence ID" value="KAL1879924.1"/>
    <property type="molecule type" value="Genomic_DNA"/>
</dbReference>
<comment type="caution">
    <text evidence="1">The sequence shown here is derived from an EMBL/GenBank/DDBJ whole genome shotgun (WGS) entry which is preliminary data.</text>
</comment>
<keyword evidence="2" id="KW-1185">Reference proteome</keyword>
<proteinExistence type="predicted"/>
<accession>A0ABR3XV87</accession>
<sequence>MRTVAWPMPIGPGWLPEQIPWLPGIPTTCGRHMSFPQPGRAVRSCEPSHEGQTIIRLRRHLHHLSKSRPT</sequence>
<evidence type="ECO:0000313" key="2">
    <source>
        <dbReference type="Proteomes" id="UP001586593"/>
    </source>
</evidence>
<reference evidence="1 2" key="1">
    <citation type="journal article" date="2024" name="Commun. Biol.">
        <title>Comparative genomic analysis of thermophilic fungi reveals convergent evolutionary adaptations and gene losses.</title>
        <authorList>
            <person name="Steindorff A.S."/>
            <person name="Aguilar-Pontes M.V."/>
            <person name="Robinson A.J."/>
            <person name="Andreopoulos B."/>
            <person name="LaButti K."/>
            <person name="Kuo A."/>
            <person name="Mondo S."/>
            <person name="Riley R."/>
            <person name="Otillar R."/>
            <person name="Haridas S."/>
            <person name="Lipzen A."/>
            <person name="Grimwood J."/>
            <person name="Schmutz J."/>
            <person name="Clum A."/>
            <person name="Reid I.D."/>
            <person name="Moisan M.C."/>
            <person name="Butler G."/>
            <person name="Nguyen T.T.M."/>
            <person name="Dewar K."/>
            <person name="Conant G."/>
            <person name="Drula E."/>
            <person name="Henrissat B."/>
            <person name="Hansel C."/>
            <person name="Singer S."/>
            <person name="Hutchinson M.I."/>
            <person name="de Vries R.P."/>
            <person name="Natvig D.O."/>
            <person name="Powell A.J."/>
            <person name="Tsang A."/>
            <person name="Grigoriev I.V."/>
        </authorList>
    </citation>
    <scope>NUCLEOTIDE SEQUENCE [LARGE SCALE GENOMIC DNA]</scope>
    <source>
        <strain evidence="1 2">ATCC 24622</strain>
    </source>
</reference>